<dbReference type="SUPFAM" id="SSF57850">
    <property type="entry name" value="RING/U-box"/>
    <property type="match status" value="1"/>
</dbReference>
<dbReference type="PANTHER" id="PTHR46539:SF1">
    <property type="entry name" value="E3 UBIQUITIN-PROTEIN LIGASE ATL42"/>
    <property type="match status" value="1"/>
</dbReference>
<dbReference type="EMBL" id="VEPZ02000929">
    <property type="protein sequence ID" value="KAE8710413.1"/>
    <property type="molecule type" value="Genomic_DNA"/>
</dbReference>
<evidence type="ECO:0000256" key="9">
    <source>
        <dbReference type="ARBA" id="ARBA00022771"/>
    </source>
</evidence>
<dbReference type="OrthoDB" id="8062037at2759"/>
<gene>
    <name evidence="19" type="ORF">F3Y22_tig00110321pilonHSYRG00133</name>
</gene>
<dbReference type="Gene3D" id="3.30.40.10">
    <property type="entry name" value="Zinc/RING finger domain, C3HC4 (zinc finger)"/>
    <property type="match status" value="1"/>
</dbReference>
<dbReference type="PROSITE" id="PS50089">
    <property type="entry name" value="ZF_RING_2"/>
    <property type="match status" value="1"/>
</dbReference>
<evidence type="ECO:0000256" key="12">
    <source>
        <dbReference type="ARBA" id="ARBA00022989"/>
    </source>
</evidence>
<evidence type="ECO:0000313" key="20">
    <source>
        <dbReference type="Proteomes" id="UP000436088"/>
    </source>
</evidence>
<name>A0A6A3B2G8_HIBSY</name>
<keyword evidence="11" id="KW-0862">Zinc</keyword>
<accession>A0A6A3B2G8</accession>
<evidence type="ECO:0000259" key="18">
    <source>
        <dbReference type="PROSITE" id="PS50089"/>
    </source>
</evidence>
<evidence type="ECO:0000256" key="16">
    <source>
        <dbReference type="SAM" id="Phobius"/>
    </source>
</evidence>
<dbReference type="CDD" id="cd16461">
    <property type="entry name" value="RING-H2_EL5-like"/>
    <property type="match status" value="1"/>
</dbReference>
<evidence type="ECO:0000256" key="17">
    <source>
        <dbReference type="SAM" id="SignalP"/>
    </source>
</evidence>
<dbReference type="InterPro" id="IPR013083">
    <property type="entry name" value="Znf_RING/FYVE/PHD"/>
</dbReference>
<keyword evidence="10" id="KW-0833">Ubl conjugation pathway</keyword>
<evidence type="ECO:0000256" key="10">
    <source>
        <dbReference type="ARBA" id="ARBA00022786"/>
    </source>
</evidence>
<dbReference type="GO" id="GO:0061630">
    <property type="term" value="F:ubiquitin protein ligase activity"/>
    <property type="evidence" value="ECO:0007669"/>
    <property type="project" value="UniProtKB-EC"/>
</dbReference>
<evidence type="ECO:0000256" key="1">
    <source>
        <dbReference type="ARBA" id="ARBA00000900"/>
    </source>
</evidence>
<keyword evidence="12 16" id="KW-1133">Transmembrane helix</keyword>
<evidence type="ECO:0000256" key="15">
    <source>
        <dbReference type="PROSITE-ProRule" id="PRU00175"/>
    </source>
</evidence>
<evidence type="ECO:0000256" key="5">
    <source>
        <dbReference type="ARBA" id="ARBA00022679"/>
    </source>
</evidence>
<proteinExistence type="inferred from homology"/>
<organism evidence="19 20">
    <name type="scientific">Hibiscus syriacus</name>
    <name type="common">Rose of Sharon</name>
    <dbReference type="NCBI Taxonomy" id="106335"/>
    <lineage>
        <taxon>Eukaryota</taxon>
        <taxon>Viridiplantae</taxon>
        <taxon>Streptophyta</taxon>
        <taxon>Embryophyta</taxon>
        <taxon>Tracheophyta</taxon>
        <taxon>Spermatophyta</taxon>
        <taxon>Magnoliopsida</taxon>
        <taxon>eudicotyledons</taxon>
        <taxon>Gunneridae</taxon>
        <taxon>Pentapetalae</taxon>
        <taxon>rosids</taxon>
        <taxon>malvids</taxon>
        <taxon>Malvales</taxon>
        <taxon>Malvaceae</taxon>
        <taxon>Malvoideae</taxon>
        <taxon>Hibiscus</taxon>
    </lineage>
</organism>
<dbReference type="EC" id="2.3.2.27" evidence="4"/>
<keyword evidence="7" id="KW-0479">Metal-binding</keyword>
<protein>
    <recommendedName>
        <fullName evidence="4">RING-type E3 ubiquitin transferase</fullName>
        <ecNumber evidence="4">2.3.2.27</ecNumber>
    </recommendedName>
</protein>
<evidence type="ECO:0000256" key="6">
    <source>
        <dbReference type="ARBA" id="ARBA00022692"/>
    </source>
</evidence>
<dbReference type="AlphaFoldDB" id="A0A6A3B2G8"/>
<dbReference type="Pfam" id="PF13639">
    <property type="entry name" value="zf-RING_2"/>
    <property type="match status" value="1"/>
</dbReference>
<evidence type="ECO:0000313" key="19">
    <source>
        <dbReference type="EMBL" id="KAE8710413.1"/>
    </source>
</evidence>
<evidence type="ECO:0000256" key="8">
    <source>
        <dbReference type="ARBA" id="ARBA00022729"/>
    </source>
</evidence>
<comment type="pathway">
    <text evidence="3">Protein modification; protein ubiquitination.</text>
</comment>
<feature type="transmembrane region" description="Helical" evidence="16">
    <location>
        <begin position="44"/>
        <end position="63"/>
    </location>
</feature>
<dbReference type="GO" id="GO:0008270">
    <property type="term" value="F:zinc ion binding"/>
    <property type="evidence" value="ECO:0007669"/>
    <property type="project" value="UniProtKB-KW"/>
</dbReference>
<keyword evidence="13 16" id="KW-0472">Membrane</keyword>
<evidence type="ECO:0000256" key="13">
    <source>
        <dbReference type="ARBA" id="ARBA00023136"/>
    </source>
</evidence>
<sequence length="357" mass="40484">MNRLTLITLVLFSLFFLVHAQSISNHHDDASSRDAVSNFQPSLAIVIGILCGMFALTLSLVACTRFCRLRGTTVHGSDHLPTSLRRTKSGFSGIDKRVIESLPFFRFSSLKGSKQGIECSVCLSRFEDIEVLRLLPECKHAFHVECIDEWLEKHSSCPLCRRKINANDPKTLTYSNSFRDLRNGSNSNMEPKEDHRRSSRFSIAASFRKILETAADTTDNDRDDDDDGRVFHKLNVFFKNRWSNLSSSDIILLNSEMISDMSSDILGEFKETKAIKNKEANGDFEIKIETDSAPVVPSTSRVVNQGGITVLTRFRDVVTRNRTSESSSLSDNYTNEETIRQQWLAIARRTIQLFSRR</sequence>
<comment type="subcellular location">
    <subcellularLocation>
        <location evidence="2">Membrane</location>
        <topology evidence="2">Single-pass membrane protein</topology>
    </subcellularLocation>
</comment>
<keyword evidence="8 17" id="KW-0732">Signal</keyword>
<dbReference type="GO" id="GO:0016020">
    <property type="term" value="C:membrane"/>
    <property type="evidence" value="ECO:0007669"/>
    <property type="project" value="UniProtKB-SubCell"/>
</dbReference>
<keyword evidence="9 15" id="KW-0863">Zinc-finger</keyword>
<feature type="chain" id="PRO_5025579596" description="RING-type E3 ubiquitin transferase" evidence="17">
    <location>
        <begin position="21"/>
        <end position="357"/>
    </location>
</feature>
<evidence type="ECO:0000256" key="7">
    <source>
        <dbReference type="ARBA" id="ARBA00022723"/>
    </source>
</evidence>
<dbReference type="FunFam" id="3.30.40.10:FF:000285">
    <property type="entry name" value="RING-H2 finger protein ATL43"/>
    <property type="match status" value="1"/>
</dbReference>
<keyword evidence="5" id="KW-0808">Transferase</keyword>
<comment type="caution">
    <text evidence="19">The sequence shown here is derived from an EMBL/GenBank/DDBJ whole genome shotgun (WGS) entry which is preliminary data.</text>
</comment>
<comment type="similarity">
    <text evidence="14">Belongs to the RING-type zinc finger family. ATL subfamily.</text>
</comment>
<evidence type="ECO:0000256" key="11">
    <source>
        <dbReference type="ARBA" id="ARBA00022833"/>
    </source>
</evidence>
<dbReference type="SMART" id="SM00184">
    <property type="entry name" value="RING"/>
    <property type="match status" value="1"/>
</dbReference>
<dbReference type="Proteomes" id="UP000436088">
    <property type="component" value="Unassembled WGS sequence"/>
</dbReference>
<reference evidence="19" key="1">
    <citation type="submission" date="2019-09" db="EMBL/GenBank/DDBJ databases">
        <title>Draft genome information of white flower Hibiscus syriacus.</title>
        <authorList>
            <person name="Kim Y.-M."/>
        </authorList>
    </citation>
    <scope>NUCLEOTIDE SEQUENCE [LARGE SCALE GENOMIC DNA]</scope>
    <source>
        <strain evidence="19">YM2019G1</strain>
    </source>
</reference>
<dbReference type="InterPro" id="IPR001841">
    <property type="entry name" value="Znf_RING"/>
</dbReference>
<keyword evidence="6 16" id="KW-0812">Transmembrane</keyword>
<evidence type="ECO:0000256" key="3">
    <source>
        <dbReference type="ARBA" id="ARBA00004906"/>
    </source>
</evidence>
<feature type="domain" description="RING-type" evidence="18">
    <location>
        <begin position="119"/>
        <end position="161"/>
    </location>
</feature>
<comment type="catalytic activity">
    <reaction evidence="1">
        <text>S-ubiquitinyl-[E2 ubiquitin-conjugating enzyme]-L-cysteine + [acceptor protein]-L-lysine = [E2 ubiquitin-conjugating enzyme]-L-cysteine + N(6)-ubiquitinyl-[acceptor protein]-L-lysine.</text>
        <dbReference type="EC" id="2.3.2.27"/>
    </reaction>
</comment>
<evidence type="ECO:0000256" key="4">
    <source>
        <dbReference type="ARBA" id="ARBA00012483"/>
    </source>
</evidence>
<evidence type="ECO:0000256" key="2">
    <source>
        <dbReference type="ARBA" id="ARBA00004167"/>
    </source>
</evidence>
<evidence type="ECO:0000256" key="14">
    <source>
        <dbReference type="ARBA" id="ARBA00024209"/>
    </source>
</evidence>
<feature type="signal peptide" evidence="17">
    <location>
        <begin position="1"/>
        <end position="20"/>
    </location>
</feature>
<keyword evidence="20" id="KW-1185">Reference proteome</keyword>
<dbReference type="PANTHER" id="PTHR46539">
    <property type="entry name" value="E3 UBIQUITIN-PROTEIN LIGASE ATL42"/>
    <property type="match status" value="1"/>
</dbReference>